<comment type="caution">
    <text evidence="1">The sequence shown here is derived from an EMBL/GenBank/DDBJ whole genome shotgun (WGS) entry which is preliminary data.</text>
</comment>
<dbReference type="EMBL" id="CAJOBH010077478">
    <property type="protein sequence ID" value="CAF4501384.1"/>
    <property type="molecule type" value="Genomic_DNA"/>
</dbReference>
<evidence type="ECO:0000313" key="2">
    <source>
        <dbReference type="EMBL" id="CAF4683954.1"/>
    </source>
</evidence>
<dbReference type="Proteomes" id="UP000681967">
    <property type="component" value="Unassembled WGS sequence"/>
</dbReference>
<dbReference type="AlphaFoldDB" id="A0A8S2XKX7"/>
<gene>
    <name evidence="1" type="ORF">BYL167_LOCUS36032</name>
    <name evidence="2" type="ORF">GIL414_LOCUS42389</name>
</gene>
<accession>A0A8S2XKX7</accession>
<organism evidence="1 3">
    <name type="scientific">Rotaria magnacalcarata</name>
    <dbReference type="NCBI Taxonomy" id="392030"/>
    <lineage>
        <taxon>Eukaryota</taxon>
        <taxon>Metazoa</taxon>
        <taxon>Spiralia</taxon>
        <taxon>Gnathifera</taxon>
        <taxon>Rotifera</taxon>
        <taxon>Eurotatoria</taxon>
        <taxon>Bdelloidea</taxon>
        <taxon>Philodinida</taxon>
        <taxon>Philodinidae</taxon>
        <taxon>Rotaria</taxon>
    </lineage>
</organism>
<sequence>LPELPDAGYEFIQDDELTKEIAKSDRETIYQRLQDDLLRQMQLCARNQQIYAQMEGANNSKQANEFKT</sequence>
<feature type="non-terminal residue" evidence="1">
    <location>
        <position position="68"/>
    </location>
</feature>
<evidence type="ECO:0000313" key="3">
    <source>
        <dbReference type="Proteomes" id="UP000681967"/>
    </source>
</evidence>
<proteinExistence type="predicted"/>
<dbReference type="EMBL" id="CAJOBJ010122681">
    <property type="protein sequence ID" value="CAF4683954.1"/>
    <property type="molecule type" value="Genomic_DNA"/>
</dbReference>
<protein>
    <submittedName>
        <fullName evidence="1">Uncharacterized protein</fullName>
    </submittedName>
</protein>
<evidence type="ECO:0000313" key="1">
    <source>
        <dbReference type="EMBL" id="CAF4501384.1"/>
    </source>
</evidence>
<reference evidence="1" key="1">
    <citation type="submission" date="2021-02" db="EMBL/GenBank/DDBJ databases">
        <authorList>
            <person name="Nowell W R."/>
        </authorList>
    </citation>
    <scope>NUCLEOTIDE SEQUENCE</scope>
</reference>
<dbReference type="Proteomes" id="UP000681720">
    <property type="component" value="Unassembled WGS sequence"/>
</dbReference>
<feature type="non-terminal residue" evidence="1">
    <location>
        <position position="1"/>
    </location>
</feature>
<name>A0A8S2XKX7_9BILA</name>